<feature type="compositionally biased region" description="Basic and acidic residues" evidence="1">
    <location>
        <begin position="91"/>
        <end position="101"/>
    </location>
</feature>
<accession>A0A077R9B1</accession>
<evidence type="ECO:0000256" key="1">
    <source>
        <dbReference type="SAM" id="MobiDB-lite"/>
    </source>
</evidence>
<protein>
    <submittedName>
        <fullName evidence="2">Uncharacterized protein</fullName>
    </submittedName>
</protein>
<name>A0A077R9B1_9BASI</name>
<dbReference type="AlphaFoldDB" id="A0A077R9B1"/>
<feature type="region of interest" description="Disordered" evidence="1">
    <location>
        <begin position="59"/>
        <end position="101"/>
    </location>
</feature>
<evidence type="ECO:0000313" key="2">
    <source>
        <dbReference type="EMBL" id="CDI55821.1"/>
    </source>
</evidence>
<proteinExistence type="predicted"/>
<organism evidence="2">
    <name type="scientific">Melanopsichium pennsylvanicum 4</name>
    <dbReference type="NCBI Taxonomy" id="1398559"/>
    <lineage>
        <taxon>Eukaryota</taxon>
        <taxon>Fungi</taxon>
        <taxon>Dikarya</taxon>
        <taxon>Basidiomycota</taxon>
        <taxon>Ustilaginomycotina</taxon>
        <taxon>Ustilaginomycetes</taxon>
        <taxon>Ustilaginales</taxon>
        <taxon>Ustilaginaceae</taxon>
        <taxon>Melanopsichium</taxon>
    </lineage>
</organism>
<dbReference type="EMBL" id="HG529665">
    <property type="protein sequence ID" value="CDI55821.1"/>
    <property type="molecule type" value="Genomic_DNA"/>
</dbReference>
<reference evidence="2" key="1">
    <citation type="journal article" date="2014" name="Genome Biol. Evol.">
        <title>Gene Loss Rather Than Gene Gain Is Associated with a Host Jump from Monocots to Dicots in the Smut Fungus Melanopsichium pennsylvanicum.</title>
        <authorList>
            <person name="Sharma R."/>
            <person name="Mishra B."/>
            <person name="Runge F."/>
            <person name="Thines M."/>
        </authorList>
    </citation>
    <scope>NUCLEOTIDE SEQUENCE</scope>
    <source>
        <strain evidence="2">4</strain>
    </source>
</reference>
<sequence length="101" mass="11270">MACKSRAAAKVEEGACHNRRKERKEALFDIDGVHYSKVMHRKRADADVMHKVVCRDVKSIEPTFSRGNAPSGQLSGEKEGGKGEQSMSDIKFPREPPTRQS</sequence>